<comment type="caution">
    <text evidence="2">The sequence shown here is derived from an EMBL/GenBank/DDBJ whole genome shotgun (WGS) entry which is preliminary data.</text>
</comment>
<evidence type="ECO:0000256" key="1">
    <source>
        <dbReference type="SAM" id="MobiDB-lite"/>
    </source>
</evidence>
<feature type="compositionally biased region" description="Polar residues" evidence="1">
    <location>
        <begin position="99"/>
        <end position="112"/>
    </location>
</feature>
<feature type="region of interest" description="Disordered" evidence="1">
    <location>
        <begin position="93"/>
        <end position="112"/>
    </location>
</feature>
<protein>
    <submittedName>
        <fullName evidence="2">Uncharacterized protein</fullName>
    </submittedName>
</protein>
<name>A0A428PSG1_9HYPO</name>
<gene>
    <name evidence="2" type="ORF">CEP54_009081</name>
</gene>
<accession>A0A428PSG1</accession>
<proteinExistence type="predicted"/>
<dbReference type="Proteomes" id="UP000288168">
    <property type="component" value="Unassembled WGS sequence"/>
</dbReference>
<reference evidence="2 3" key="1">
    <citation type="submission" date="2017-06" db="EMBL/GenBank/DDBJ databases">
        <title>Comparative genomic analysis of Ambrosia Fusariam Clade fungi.</title>
        <authorList>
            <person name="Stajich J.E."/>
            <person name="Carrillo J."/>
            <person name="Kijimoto T."/>
            <person name="Eskalen A."/>
            <person name="O'Donnell K."/>
            <person name="Kasson M."/>
        </authorList>
    </citation>
    <scope>NUCLEOTIDE SEQUENCE [LARGE SCALE GENOMIC DNA]</scope>
    <source>
        <strain evidence="2 3">NRRL62584</strain>
    </source>
</reference>
<dbReference type="AlphaFoldDB" id="A0A428PSG1"/>
<dbReference type="EMBL" id="NKCI01000096">
    <property type="protein sequence ID" value="RSL56018.1"/>
    <property type="molecule type" value="Genomic_DNA"/>
</dbReference>
<organism evidence="2 3">
    <name type="scientific">Fusarium duplospermum</name>
    <dbReference type="NCBI Taxonomy" id="1325734"/>
    <lineage>
        <taxon>Eukaryota</taxon>
        <taxon>Fungi</taxon>
        <taxon>Dikarya</taxon>
        <taxon>Ascomycota</taxon>
        <taxon>Pezizomycotina</taxon>
        <taxon>Sordariomycetes</taxon>
        <taxon>Hypocreomycetidae</taxon>
        <taxon>Hypocreales</taxon>
        <taxon>Nectriaceae</taxon>
        <taxon>Fusarium</taxon>
        <taxon>Fusarium solani species complex</taxon>
    </lineage>
</organism>
<evidence type="ECO:0000313" key="2">
    <source>
        <dbReference type="EMBL" id="RSL56018.1"/>
    </source>
</evidence>
<evidence type="ECO:0000313" key="3">
    <source>
        <dbReference type="Proteomes" id="UP000288168"/>
    </source>
</evidence>
<keyword evidence="3" id="KW-1185">Reference proteome</keyword>
<sequence>MVATRNKPKQASQAKLDGTTLRLRAGRQGSWEESLLIQISLFGGQGPLFPTTNLGPIDGHEHGHSSILQRREVPGAGGHVAWRCPGLKTACRLQPPAPTSNRQLRQAQRAGQ</sequence>